<keyword evidence="2" id="KW-1185">Reference proteome</keyword>
<dbReference type="EMBL" id="CAJPVI010000005">
    <property type="protein sequence ID" value="CAG2135811.1"/>
    <property type="molecule type" value="Genomic_DNA"/>
</dbReference>
<proteinExistence type="predicted"/>
<comment type="caution">
    <text evidence="1">The sequence shown here is derived from an EMBL/GenBank/DDBJ whole genome shotgun (WGS) entry which is preliminary data.</text>
</comment>
<sequence>MLLSKRPNAGHPRIHTLLDELKGVFKRSPRLAIRVINIELTDFAEAEDLTGRSWITTLNLRLLFAIHHKNQVCLTGQHAGELLGTMRRDINASLGGKLDGRSISRLAYQCAKSG</sequence>
<organism evidence="1 2">
    <name type="scientific">Cupriavidus numazuensis</name>
    <dbReference type="NCBI Taxonomy" id="221992"/>
    <lineage>
        <taxon>Bacteria</taxon>
        <taxon>Pseudomonadati</taxon>
        <taxon>Pseudomonadota</taxon>
        <taxon>Betaproteobacteria</taxon>
        <taxon>Burkholderiales</taxon>
        <taxon>Burkholderiaceae</taxon>
        <taxon>Cupriavidus</taxon>
    </lineage>
</organism>
<evidence type="ECO:0000313" key="1">
    <source>
        <dbReference type="EMBL" id="CAG2135811.1"/>
    </source>
</evidence>
<gene>
    <name evidence="1" type="ORF">LMG26411_01148</name>
</gene>
<accession>A0ABM8TCD9</accession>
<dbReference type="Proteomes" id="UP000672657">
    <property type="component" value="Unassembled WGS sequence"/>
</dbReference>
<reference evidence="1 2" key="1">
    <citation type="submission" date="2021-03" db="EMBL/GenBank/DDBJ databases">
        <authorList>
            <person name="Peeters C."/>
        </authorList>
    </citation>
    <scope>NUCLEOTIDE SEQUENCE [LARGE SCALE GENOMIC DNA]</scope>
    <source>
        <strain evidence="1 2">LMG 26411</strain>
    </source>
</reference>
<protein>
    <submittedName>
        <fullName evidence="1">Uncharacterized protein</fullName>
    </submittedName>
</protein>
<evidence type="ECO:0000313" key="2">
    <source>
        <dbReference type="Proteomes" id="UP000672657"/>
    </source>
</evidence>
<name>A0ABM8TCD9_9BURK</name>